<name>A0A9K3M6D2_9STRA</name>
<reference evidence="3" key="2">
    <citation type="submission" date="2021-04" db="EMBL/GenBank/DDBJ databases">
        <authorList>
            <person name="Podell S."/>
        </authorList>
    </citation>
    <scope>NUCLEOTIDE SEQUENCE</scope>
    <source>
        <strain evidence="3">Hildebrandi</strain>
    </source>
</reference>
<feature type="compositionally biased region" description="Low complexity" evidence="1">
    <location>
        <begin position="23"/>
        <end position="38"/>
    </location>
</feature>
<evidence type="ECO:0000313" key="2">
    <source>
        <dbReference type="EMBL" id="KAG7338550.1"/>
    </source>
</evidence>
<evidence type="ECO:0000256" key="1">
    <source>
        <dbReference type="SAM" id="MobiDB-lite"/>
    </source>
</evidence>
<organism evidence="3 4">
    <name type="scientific">Nitzschia inconspicua</name>
    <dbReference type="NCBI Taxonomy" id="303405"/>
    <lineage>
        <taxon>Eukaryota</taxon>
        <taxon>Sar</taxon>
        <taxon>Stramenopiles</taxon>
        <taxon>Ochrophyta</taxon>
        <taxon>Bacillariophyta</taxon>
        <taxon>Bacillariophyceae</taxon>
        <taxon>Bacillariophycidae</taxon>
        <taxon>Bacillariales</taxon>
        <taxon>Bacillariaceae</taxon>
        <taxon>Nitzschia</taxon>
    </lineage>
</organism>
<feature type="compositionally biased region" description="Acidic residues" evidence="1">
    <location>
        <begin position="39"/>
        <end position="48"/>
    </location>
</feature>
<proteinExistence type="predicted"/>
<dbReference type="Proteomes" id="UP000693970">
    <property type="component" value="Unassembled WGS sequence"/>
</dbReference>
<dbReference type="AlphaFoldDB" id="A0A9K3M6D2"/>
<comment type="caution">
    <text evidence="3">The sequence shown here is derived from an EMBL/GenBank/DDBJ whole genome shotgun (WGS) entry which is preliminary data.</text>
</comment>
<dbReference type="EMBL" id="JAGRRH010000054">
    <property type="protein sequence ID" value="KAG7338550.1"/>
    <property type="molecule type" value="Genomic_DNA"/>
</dbReference>
<evidence type="ECO:0000313" key="4">
    <source>
        <dbReference type="Proteomes" id="UP000693970"/>
    </source>
</evidence>
<accession>A0A9K3M6D2</accession>
<keyword evidence="4" id="KW-1185">Reference proteome</keyword>
<protein>
    <submittedName>
        <fullName evidence="3">Uncharacterized protein</fullName>
    </submittedName>
</protein>
<evidence type="ECO:0000313" key="3">
    <source>
        <dbReference type="EMBL" id="KAG7374888.1"/>
    </source>
</evidence>
<reference evidence="3" key="1">
    <citation type="journal article" date="2021" name="Sci. Rep.">
        <title>Diploid genomic architecture of Nitzschia inconspicua, an elite biomass production diatom.</title>
        <authorList>
            <person name="Oliver A."/>
            <person name="Podell S."/>
            <person name="Pinowska A."/>
            <person name="Traller J.C."/>
            <person name="Smith S.R."/>
            <person name="McClure R."/>
            <person name="Beliaev A."/>
            <person name="Bohutskyi P."/>
            <person name="Hill E.A."/>
            <person name="Rabines A."/>
            <person name="Zheng H."/>
            <person name="Allen L.Z."/>
            <person name="Kuo A."/>
            <person name="Grigoriev I.V."/>
            <person name="Allen A.E."/>
            <person name="Hazlebeck D."/>
            <person name="Allen E.E."/>
        </authorList>
    </citation>
    <scope>NUCLEOTIDE SEQUENCE</scope>
    <source>
        <strain evidence="3">Hildebrandi</strain>
    </source>
</reference>
<feature type="region of interest" description="Disordered" evidence="1">
    <location>
        <begin position="1"/>
        <end position="48"/>
    </location>
</feature>
<dbReference type="EMBL" id="JAGRRH010000001">
    <property type="protein sequence ID" value="KAG7374888.1"/>
    <property type="molecule type" value="Genomic_DNA"/>
</dbReference>
<sequence>MGNKLPTPPLHSTHDENGEEAASDSSVATDSDDASTGSDEVDLEAEGEEASLLTNGPAYYNMFLRFGGRGICQTKCEEAERCERCCFITKTSKASWWLCHPPCPFGMECMLSTLSLTAQGSTSVFERDLGCHIKHIRTI</sequence>
<gene>
    <name evidence="3" type="ORF">IV203_013983</name>
    <name evidence="2" type="ORF">IV203_014236</name>
</gene>